<gene>
    <name evidence="1" type="ORF">ASB62_02310</name>
</gene>
<evidence type="ECO:0000313" key="2">
    <source>
        <dbReference type="Proteomes" id="UP000053937"/>
    </source>
</evidence>
<dbReference type="OrthoDB" id="5516374at2"/>
<dbReference type="RefSeq" id="WP_059138444.1">
    <property type="nucleotide sequence ID" value="NZ_LMBR01000043.1"/>
</dbReference>
<dbReference type="AlphaFoldDB" id="A0A101JRG2"/>
<comment type="caution">
    <text evidence="1">The sequence shown here is derived from an EMBL/GenBank/DDBJ whole genome shotgun (WGS) entry which is preliminary data.</text>
</comment>
<dbReference type="Proteomes" id="UP000053937">
    <property type="component" value="Unassembled WGS sequence"/>
</dbReference>
<proteinExistence type="predicted"/>
<keyword evidence="2" id="KW-1185">Reference proteome</keyword>
<reference evidence="1 2" key="1">
    <citation type="submission" date="2015-10" db="EMBL/GenBank/DDBJ databases">
        <title>Draft Genome Sequence of Chlorobium limicola strain Frasassi Growing under Artificial Lighting in the Frasassi Cave System.</title>
        <authorList>
            <person name="Mansor M."/>
            <person name="Macalady J."/>
        </authorList>
    </citation>
    <scope>NUCLEOTIDE SEQUENCE [LARGE SCALE GENOMIC DNA]</scope>
    <source>
        <strain evidence="1 2">Frasassi</strain>
    </source>
</reference>
<dbReference type="EMBL" id="LMBR01000043">
    <property type="protein sequence ID" value="KUL31798.1"/>
    <property type="molecule type" value="Genomic_DNA"/>
</dbReference>
<evidence type="ECO:0000313" key="1">
    <source>
        <dbReference type="EMBL" id="KUL31798.1"/>
    </source>
</evidence>
<protein>
    <submittedName>
        <fullName evidence="1">Uncharacterized protein</fullName>
    </submittedName>
</protein>
<organism evidence="1 2">
    <name type="scientific">Chlorobium limicola</name>
    <dbReference type="NCBI Taxonomy" id="1092"/>
    <lineage>
        <taxon>Bacteria</taxon>
        <taxon>Pseudomonadati</taxon>
        <taxon>Chlorobiota</taxon>
        <taxon>Chlorobiia</taxon>
        <taxon>Chlorobiales</taxon>
        <taxon>Chlorobiaceae</taxon>
        <taxon>Chlorobium/Pelodictyon group</taxon>
        <taxon>Chlorobium</taxon>
    </lineage>
</organism>
<name>A0A101JRG2_CHLLI</name>
<accession>A0A101JRG2</accession>
<sequence>MRQVIKVLFLLLVAIGLEGCIRVSTLVSVNPDGSGRLTERVAMNTSYMSIMGGSAKGDEKKKGVSLPDRDAFRKSAEAMGEGVTPVSVRAFTDGSYEGYEAVYAFRNISTIQVSGAMNERPGMDSTRMVNRSPSLKDQVRFRFTKGKPSTLVIILPEEKVLLTPAKKGDEPVKQSSPEQQKLSLAIIRELFKGTRMTLAVDVQGDIVKTDAECREGSRLFLADIDFDQLLLEENQDETLLNLAGYGRSPDAPGDILNRVPGMRGETKRKVSVVFQ</sequence>